<dbReference type="EMBL" id="REGN01002742">
    <property type="protein sequence ID" value="RNA26443.1"/>
    <property type="molecule type" value="Genomic_DNA"/>
</dbReference>
<dbReference type="InterPro" id="IPR007527">
    <property type="entry name" value="Znf_SWIM"/>
</dbReference>
<accession>A0A3M7RSA5</accession>
<dbReference type="SMART" id="SM00249">
    <property type="entry name" value="PHD"/>
    <property type="match status" value="1"/>
</dbReference>
<evidence type="ECO:0000256" key="3">
    <source>
        <dbReference type="ARBA" id="ARBA00022833"/>
    </source>
</evidence>
<comment type="caution">
    <text evidence="7">The sequence shown here is derived from an EMBL/GenBank/DDBJ whole genome shotgun (WGS) entry which is preliminary data.</text>
</comment>
<evidence type="ECO:0000256" key="5">
    <source>
        <dbReference type="SAM" id="MobiDB-lite"/>
    </source>
</evidence>
<dbReference type="Proteomes" id="UP000276133">
    <property type="component" value="Unassembled WGS sequence"/>
</dbReference>
<evidence type="ECO:0000313" key="8">
    <source>
        <dbReference type="Proteomes" id="UP000276133"/>
    </source>
</evidence>
<dbReference type="AlphaFoldDB" id="A0A3M7RSA5"/>
<feature type="domain" description="SWIM-type" evidence="6">
    <location>
        <begin position="142"/>
        <end position="171"/>
    </location>
</feature>
<keyword evidence="3" id="KW-0862">Zinc</keyword>
<feature type="region of interest" description="Disordered" evidence="5">
    <location>
        <begin position="189"/>
        <end position="208"/>
    </location>
</feature>
<dbReference type="CDD" id="cd15489">
    <property type="entry name" value="PHD_SF"/>
    <property type="match status" value="1"/>
</dbReference>
<evidence type="ECO:0000313" key="7">
    <source>
        <dbReference type="EMBL" id="RNA26443.1"/>
    </source>
</evidence>
<feature type="compositionally biased region" description="Basic and acidic residues" evidence="5">
    <location>
        <begin position="12"/>
        <end position="21"/>
    </location>
</feature>
<feature type="region of interest" description="Disordered" evidence="5">
    <location>
        <begin position="1"/>
        <end position="30"/>
    </location>
</feature>
<evidence type="ECO:0000256" key="2">
    <source>
        <dbReference type="ARBA" id="ARBA00022771"/>
    </source>
</evidence>
<dbReference type="SUPFAM" id="SSF57903">
    <property type="entry name" value="FYVE/PHD zinc finger"/>
    <property type="match status" value="1"/>
</dbReference>
<protein>
    <recommendedName>
        <fullName evidence="6">SWIM-type domain-containing protein</fullName>
    </recommendedName>
</protein>
<gene>
    <name evidence="7" type="ORF">BpHYR1_003777</name>
</gene>
<organism evidence="7 8">
    <name type="scientific">Brachionus plicatilis</name>
    <name type="common">Marine rotifer</name>
    <name type="synonym">Brachionus muelleri</name>
    <dbReference type="NCBI Taxonomy" id="10195"/>
    <lineage>
        <taxon>Eukaryota</taxon>
        <taxon>Metazoa</taxon>
        <taxon>Spiralia</taxon>
        <taxon>Gnathifera</taxon>
        <taxon>Rotifera</taxon>
        <taxon>Eurotatoria</taxon>
        <taxon>Monogononta</taxon>
        <taxon>Pseudotrocha</taxon>
        <taxon>Ploima</taxon>
        <taxon>Brachionidae</taxon>
        <taxon>Brachionus</taxon>
    </lineage>
</organism>
<keyword evidence="2 4" id="KW-0863">Zinc-finger</keyword>
<dbReference type="PROSITE" id="PS50966">
    <property type="entry name" value="ZF_SWIM"/>
    <property type="match status" value="1"/>
</dbReference>
<sequence length="348" mass="39908">MNYYCDQSCSSSREESSREQSEVESNVDTASEVDLGTEVDLVCEVDSNTDIAVVEDEIHKVLQTVGELDLCDDSQKTLTQSTKTATSTLYDIEDFEQDKPFELKNRHNSKISRALWFINNEKINFDLKLKLYFITDEKNNCFQVKLLPKASCICLDKQICSHILAVQYVNGIDISNSYKIPNIAQMTKTKNSGVTGRKKRGHAINSNDPTANEVNRSYDVSCYLKELLLDNFHVSLDKILAKDISINAKMVINDHTKLSDMFLRQVDLNLLSEYFYKSTWKKTKTLIDTKIKHCYCPICSQLCLESSIECDKCKFWYHYECGNVNIFYRLGRGKTWICSKYGFTCVGI</sequence>
<dbReference type="InterPro" id="IPR001965">
    <property type="entry name" value="Znf_PHD"/>
</dbReference>
<dbReference type="InterPro" id="IPR011011">
    <property type="entry name" value="Znf_FYVE_PHD"/>
</dbReference>
<reference evidence="7 8" key="1">
    <citation type="journal article" date="2018" name="Sci. Rep.">
        <title>Genomic signatures of local adaptation to the degree of environmental predictability in rotifers.</title>
        <authorList>
            <person name="Franch-Gras L."/>
            <person name="Hahn C."/>
            <person name="Garcia-Roger E.M."/>
            <person name="Carmona M.J."/>
            <person name="Serra M."/>
            <person name="Gomez A."/>
        </authorList>
    </citation>
    <scope>NUCLEOTIDE SEQUENCE [LARGE SCALE GENOMIC DNA]</scope>
    <source>
        <strain evidence="7">HYR1</strain>
    </source>
</reference>
<name>A0A3M7RSA5_BRAPC</name>
<dbReference type="GO" id="GO:0008270">
    <property type="term" value="F:zinc ion binding"/>
    <property type="evidence" value="ECO:0007669"/>
    <property type="project" value="UniProtKB-KW"/>
</dbReference>
<evidence type="ECO:0000256" key="4">
    <source>
        <dbReference type="PROSITE-ProRule" id="PRU00325"/>
    </source>
</evidence>
<keyword evidence="8" id="KW-1185">Reference proteome</keyword>
<evidence type="ECO:0000259" key="6">
    <source>
        <dbReference type="PROSITE" id="PS50966"/>
    </source>
</evidence>
<evidence type="ECO:0000256" key="1">
    <source>
        <dbReference type="ARBA" id="ARBA00022723"/>
    </source>
</evidence>
<keyword evidence="1" id="KW-0479">Metal-binding</keyword>
<proteinExistence type="predicted"/>